<evidence type="ECO:0000313" key="2">
    <source>
        <dbReference type="Proteomes" id="UP001175271"/>
    </source>
</evidence>
<dbReference type="EMBL" id="JAUCMV010000005">
    <property type="protein sequence ID" value="KAK0393220.1"/>
    <property type="molecule type" value="Genomic_DNA"/>
</dbReference>
<reference evidence="1" key="1">
    <citation type="submission" date="2023-06" db="EMBL/GenBank/DDBJ databases">
        <title>Genomic analysis of the entomopathogenic nematode Steinernema hermaphroditum.</title>
        <authorList>
            <person name="Schwarz E.M."/>
            <person name="Heppert J.K."/>
            <person name="Baniya A."/>
            <person name="Schwartz H.T."/>
            <person name="Tan C.-H."/>
            <person name="Antoshechkin I."/>
            <person name="Sternberg P.W."/>
            <person name="Goodrich-Blair H."/>
            <person name="Dillman A.R."/>
        </authorList>
    </citation>
    <scope>NUCLEOTIDE SEQUENCE</scope>
    <source>
        <strain evidence="1">PS9179</strain>
        <tissue evidence="1">Whole animal</tissue>
    </source>
</reference>
<gene>
    <name evidence="1" type="ORF">QR680_000105</name>
</gene>
<comment type="caution">
    <text evidence="1">The sequence shown here is derived from an EMBL/GenBank/DDBJ whole genome shotgun (WGS) entry which is preliminary data.</text>
</comment>
<dbReference type="AlphaFoldDB" id="A0AA39GTD2"/>
<protein>
    <submittedName>
        <fullName evidence="1">Uncharacterized protein</fullName>
    </submittedName>
</protein>
<sequence>MGTRYANDVAYNVHLRKFSALAFCEEHDVPVQWPRTNNSVESWHNAFQGAMGMQHPDVYKLLDRLLDEQVRVKAICSKLAAGENRQLLSIIEMYDVMNADDYLEACCHYVIF</sequence>
<accession>A0AA39GTD2</accession>
<dbReference type="Proteomes" id="UP001175271">
    <property type="component" value="Unassembled WGS sequence"/>
</dbReference>
<keyword evidence="2" id="KW-1185">Reference proteome</keyword>
<organism evidence="1 2">
    <name type="scientific">Steinernema hermaphroditum</name>
    <dbReference type="NCBI Taxonomy" id="289476"/>
    <lineage>
        <taxon>Eukaryota</taxon>
        <taxon>Metazoa</taxon>
        <taxon>Ecdysozoa</taxon>
        <taxon>Nematoda</taxon>
        <taxon>Chromadorea</taxon>
        <taxon>Rhabditida</taxon>
        <taxon>Tylenchina</taxon>
        <taxon>Panagrolaimomorpha</taxon>
        <taxon>Strongyloidoidea</taxon>
        <taxon>Steinernematidae</taxon>
        <taxon>Steinernema</taxon>
    </lineage>
</organism>
<name>A0AA39GTD2_9BILA</name>
<proteinExistence type="predicted"/>
<evidence type="ECO:0000313" key="1">
    <source>
        <dbReference type="EMBL" id="KAK0393220.1"/>
    </source>
</evidence>